<name>A0ABQ9NSZ7_9PEZI</name>
<keyword evidence="3" id="KW-1185">Reference proteome</keyword>
<dbReference type="EMBL" id="JAPDRL010000036">
    <property type="protein sequence ID" value="KAJ9664639.1"/>
    <property type="molecule type" value="Genomic_DNA"/>
</dbReference>
<sequence length="230" mass="25803">MAFEVLPMTEADLSTFLSIQGAAFTTGLASLLFRGPPTPTHTAHLLSKYTTAFHDANTYFLKAVDTATGEIAAAAKWIIYRTPRSEEDVERAWREKRTVEELREDDPDKDRRNVEAERAFMAYLADARRDTMGTQPHYLLNILITHPTNYRRGAGTALLRWGVERADQDGLPCYLEASEMGKPLYARWGFEEVKETVFDLTKYGGEGVEINTLMVRPAGAQKPAENGVLN</sequence>
<organism evidence="2 3">
    <name type="scientific">Coniosporium apollinis</name>
    <dbReference type="NCBI Taxonomy" id="61459"/>
    <lineage>
        <taxon>Eukaryota</taxon>
        <taxon>Fungi</taxon>
        <taxon>Dikarya</taxon>
        <taxon>Ascomycota</taxon>
        <taxon>Pezizomycotina</taxon>
        <taxon>Dothideomycetes</taxon>
        <taxon>Dothideomycetes incertae sedis</taxon>
        <taxon>Coniosporium</taxon>
    </lineage>
</organism>
<dbReference type="PANTHER" id="PTHR42791:SF14">
    <property type="entry name" value="N-ACETYLTRANSFERASE DOMAIN-CONTAINING PROTEIN"/>
    <property type="match status" value="1"/>
</dbReference>
<reference evidence="2" key="1">
    <citation type="submission" date="2022-10" db="EMBL/GenBank/DDBJ databases">
        <title>Culturing micro-colonial fungi from biological soil crusts in the Mojave desert and describing Neophaeococcomyces mojavensis, and introducing the new genera and species Taxawa tesnikishii.</title>
        <authorList>
            <person name="Kurbessoian T."/>
            <person name="Stajich J.E."/>
        </authorList>
    </citation>
    <scope>NUCLEOTIDE SEQUENCE</scope>
    <source>
        <strain evidence="2">TK_1</strain>
    </source>
</reference>
<dbReference type="Proteomes" id="UP001172684">
    <property type="component" value="Unassembled WGS sequence"/>
</dbReference>
<dbReference type="Gene3D" id="3.40.630.30">
    <property type="match status" value="1"/>
</dbReference>
<accession>A0ABQ9NSZ7</accession>
<proteinExistence type="predicted"/>
<feature type="domain" description="N-acetyltransferase" evidence="1">
    <location>
        <begin position="78"/>
        <end position="219"/>
    </location>
</feature>
<gene>
    <name evidence="2" type="ORF">H2201_005153</name>
</gene>
<dbReference type="PROSITE" id="PS51186">
    <property type="entry name" value="GNAT"/>
    <property type="match status" value="1"/>
</dbReference>
<comment type="caution">
    <text evidence="2">The sequence shown here is derived from an EMBL/GenBank/DDBJ whole genome shotgun (WGS) entry which is preliminary data.</text>
</comment>
<dbReference type="InterPro" id="IPR016181">
    <property type="entry name" value="Acyl_CoA_acyltransferase"/>
</dbReference>
<dbReference type="PANTHER" id="PTHR42791">
    <property type="entry name" value="GNAT FAMILY ACETYLTRANSFERASE"/>
    <property type="match status" value="1"/>
</dbReference>
<dbReference type="SUPFAM" id="SSF55729">
    <property type="entry name" value="Acyl-CoA N-acyltransferases (Nat)"/>
    <property type="match status" value="1"/>
</dbReference>
<protein>
    <recommendedName>
        <fullName evidence="1">N-acetyltransferase domain-containing protein</fullName>
    </recommendedName>
</protein>
<evidence type="ECO:0000313" key="2">
    <source>
        <dbReference type="EMBL" id="KAJ9664639.1"/>
    </source>
</evidence>
<dbReference type="InterPro" id="IPR000182">
    <property type="entry name" value="GNAT_dom"/>
</dbReference>
<evidence type="ECO:0000259" key="1">
    <source>
        <dbReference type="PROSITE" id="PS51186"/>
    </source>
</evidence>
<dbReference type="InterPro" id="IPR052523">
    <property type="entry name" value="Trichothecene_AcTrans"/>
</dbReference>
<evidence type="ECO:0000313" key="3">
    <source>
        <dbReference type="Proteomes" id="UP001172684"/>
    </source>
</evidence>